<proteinExistence type="predicted"/>
<name>A0A6J5SEE5_9CAUD</name>
<evidence type="ECO:0000313" key="2">
    <source>
        <dbReference type="EMBL" id="CAB4182634.1"/>
    </source>
</evidence>
<evidence type="ECO:0000313" key="3">
    <source>
        <dbReference type="EMBL" id="CAB4197204.1"/>
    </source>
</evidence>
<evidence type="ECO:0000313" key="4">
    <source>
        <dbReference type="EMBL" id="CAB4212393.1"/>
    </source>
</evidence>
<dbReference type="EMBL" id="LR796848">
    <property type="protein sequence ID" value="CAB4170010.1"/>
    <property type="molecule type" value="Genomic_DNA"/>
</dbReference>
<gene>
    <name evidence="2" type="ORF">UFOVP1080_14</name>
    <name evidence="3" type="ORF">UFOVP1321_2</name>
    <name evidence="4" type="ORF">UFOVP1432_12</name>
    <name evidence="5" type="ORF">UFOVP1528_49</name>
    <name evidence="1" type="ORF">UFOVP905_27</name>
</gene>
<evidence type="ECO:0000313" key="1">
    <source>
        <dbReference type="EMBL" id="CAB4170010.1"/>
    </source>
</evidence>
<dbReference type="EMBL" id="LR797390">
    <property type="protein sequence ID" value="CAB4212393.1"/>
    <property type="molecule type" value="Genomic_DNA"/>
</dbReference>
<sequence>MSSERIPAYKDADVTCFLEKTDGVLFIHVDVKHWSVGVYKKFKRILKEILDNLDAEGYKYLFAYNVHQDEKWAMFVSMFGFTKAFVKGGLDVYYIGCK</sequence>
<dbReference type="EMBL" id="LR797266">
    <property type="protein sequence ID" value="CAB4197204.1"/>
    <property type="molecule type" value="Genomic_DNA"/>
</dbReference>
<accession>A0A6J5SEE5</accession>
<organism evidence="4">
    <name type="scientific">uncultured Caudovirales phage</name>
    <dbReference type="NCBI Taxonomy" id="2100421"/>
    <lineage>
        <taxon>Viruses</taxon>
        <taxon>Duplodnaviria</taxon>
        <taxon>Heunggongvirae</taxon>
        <taxon>Uroviricota</taxon>
        <taxon>Caudoviricetes</taxon>
        <taxon>Peduoviridae</taxon>
        <taxon>Maltschvirus</taxon>
        <taxon>Maltschvirus maltsch</taxon>
    </lineage>
</organism>
<reference evidence="4" key="1">
    <citation type="submission" date="2020-05" db="EMBL/GenBank/DDBJ databases">
        <authorList>
            <person name="Chiriac C."/>
            <person name="Salcher M."/>
            <person name="Ghai R."/>
            <person name="Kavagutti S V."/>
        </authorList>
    </citation>
    <scope>NUCLEOTIDE SEQUENCE</scope>
</reference>
<evidence type="ECO:0000313" key="5">
    <source>
        <dbReference type="EMBL" id="CAB5227528.1"/>
    </source>
</evidence>
<protein>
    <submittedName>
        <fullName evidence="4">Uncharacterized protein</fullName>
    </submittedName>
</protein>
<dbReference type="EMBL" id="LR798375">
    <property type="protein sequence ID" value="CAB5227528.1"/>
    <property type="molecule type" value="Genomic_DNA"/>
</dbReference>
<dbReference type="EMBL" id="LR797043">
    <property type="protein sequence ID" value="CAB4182634.1"/>
    <property type="molecule type" value="Genomic_DNA"/>
</dbReference>